<dbReference type="HOGENOM" id="CLU_097415_1_0_2"/>
<dbReference type="EMBL" id="CP001941">
    <property type="protein sequence ID" value="ADD08485.1"/>
    <property type="molecule type" value="Genomic_DNA"/>
</dbReference>
<dbReference type="Gene3D" id="3.30.460.80">
    <property type="entry name" value="NADH:ubiquinone oxidoreductase, 30kDa subunit"/>
    <property type="match status" value="1"/>
</dbReference>
<dbReference type="STRING" id="439481.Aboo_0674"/>
<accession>B5I9P0</accession>
<dbReference type="PANTHER" id="PTHR10884">
    <property type="entry name" value="NADH DEHYDROGENASE UBIQUINONE IRON-SULFUR PROTEIN 3"/>
    <property type="match status" value="1"/>
</dbReference>
<dbReference type="InterPro" id="IPR037232">
    <property type="entry name" value="NADH_quin_OxRdtase_su_C/D-like"/>
</dbReference>
<dbReference type="SUPFAM" id="SSF143243">
    <property type="entry name" value="Nqo5-like"/>
    <property type="match status" value="1"/>
</dbReference>
<name>B5I9P0_ACIB4</name>
<dbReference type="RefSeq" id="WP_008082240.1">
    <property type="nucleotide sequence ID" value="NC_013926.1"/>
</dbReference>
<evidence type="ECO:0000313" key="4">
    <source>
        <dbReference type="Proteomes" id="UP000001400"/>
    </source>
</evidence>
<evidence type="ECO:0000256" key="1">
    <source>
        <dbReference type="ARBA" id="ARBA00007569"/>
    </source>
</evidence>
<evidence type="ECO:0000259" key="2">
    <source>
        <dbReference type="Pfam" id="PF00329"/>
    </source>
</evidence>
<dbReference type="eggNOG" id="arCOG01552">
    <property type="taxonomic scope" value="Archaea"/>
</dbReference>
<dbReference type="GO" id="GO:0008137">
    <property type="term" value="F:NADH dehydrogenase (ubiquinone) activity"/>
    <property type="evidence" value="ECO:0007669"/>
    <property type="project" value="InterPro"/>
</dbReference>
<gene>
    <name evidence="3" type="ordered locus">Aboo_0674</name>
</gene>
<sequence length="176" mass="21092">MKTEDVINMIKKRIDCEINIKEIPCGLKKIKRTNIFVNIKREDFRKFMDLLFEIQDYPHFAVISVTDLGEDMELLYHFTIDYGKQNDEKTISLRVKLPKNDLRIETITDLIPGAMISEREIHEMVGVDFIGLEDTRHFFLPENWPEGKYPWRRDETFPSEMLNKLYETWKEDDKDE</sequence>
<evidence type="ECO:0000313" key="3">
    <source>
        <dbReference type="EMBL" id="ADD08485.1"/>
    </source>
</evidence>
<feature type="domain" description="NADH:ubiquinone oxidoreductase 30kDa subunit" evidence="2">
    <location>
        <begin position="37"/>
        <end position="156"/>
    </location>
</feature>
<dbReference type="OrthoDB" id="43567at2157"/>
<keyword evidence="4" id="KW-1185">Reference proteome</keyword>
<proteinExistence type="inferred from homology"/>
<protein>
    <submittedName>
        <fullName evidence="3">NADH dehydrogenase (Ubiquinone) 30 kDa subunit</fullName>
    </submittedName>
</protein>
<dbReference type="InterPro" id="IPR001268">
    <property type="entry name" value="NADH_UbQ_OxRdtase_30kDa_su"/>
</dbReference>
<dbReference type="Proteomes" id="UP000001400">
    <property type="component" value="Chromosome"/>
</dbReference>
<dbReference type="PANTHER" id="PTHR10884:SF14">
    <property type="entry name" value="NADH DEHYDROGENASE [UBIQUINONE] IRON-SULFUR PROTEIN 3, MITOCHONDRIAL"/>
    <property type="match status" value="1"/>
</dbReference>
<reference evidence="3" key="1">
    <citation type="submission" date="2010-02" db="EMBL/GenBank/DDBJ databases">
        <title>Complete sequence of Aciduliprofundum boonei T469.</title>
        <authorList>
            <consortium name="US DOE Joint Genome Institute"/>
            <person name="Lucas S."/>
            <person name="Copeland A."/>
            <person name="Lapidus A."/>
            <person name="Cheng J.-F."/>
            <person name="Bruce D."/>
            <person name="Goodwin L."/>
            <person name="Pitluck S."/>
            <person name="Saunders E."/>
            <person name="Detter J.C."/>
            <person name="Han C."/>
            <person name="Tapia R."/>
            <person name="Land M."/>
            <person name="Hauser L."/>
            <person name="Kyrpides N."/>
            <person name="Mikhailova N."/>
            <person name="Flores G."/>
            <person name="Reysenbach A.-L."/>
            <person name="Woyke T."/>
        </authorList>
    </citation>
    <scope>NUCLEOTIDE SEQUENCE</scope>
    <source>
        <strain evidence="3">T469</strain>
    </source>
</reference>
<organism evidence="3 4">
    <name type="scientific">Aciduliprofundum boonei (strain DSM 19572 / T469)</name>
    <dbReference type="NCBI Taxonomy" id="439481"/>
    <lineage>
        <taxon>Archaea</taxon>
        <taxon>Methanobacteriati</taxon>
        <taxon>Thermoplasmatota</taxon>
        <taxon>DHVE2 group</taxon>
        <taxon>Candidatus Aciduliprofundum</taxon>
    </lineage>
</organism>
<dbReference type="AlphaFoldDB" id="B5I9P0"/>
<dbReference type="Pfam" id="PF00329">
    <property type="entry name" value="Complex1_30kDa"/>
    <property type="match status" value="1"/>
</dbReference>
<comment type="similarity">
    <text evidence="1">Belongs to the complex I 30 kDa subunit family.</text>
</comment>
<dbReference type="GeneID" id="8827620"/>
<dbReference type="KEGG" id="abi:Aboo_0674"/>